<proteinExistence type="predicted"/>
<sequence length="170" mass="17593">MRSRTLRPGILGALAVLAALSSFVPASADAATIVALGASNTYGKGVARNQAFPAQLEAILRAKGAGIHVVNAGINGDTTEGMLRRLDHAVPNGTSAVILQPGGNDRRKGSPDRTSEIQSRLSARGIPVIMVANGTFRGLPHQPDGQHLTPEGYRMLAEQIASQVAGAIGR</sequence>
<feature type="chain" id="PRO_5030031616" evidence="2">
    <location>
        <begin position="29"/>
        <end position="170"/>
    </location>
</feature>
<dbReference type="EMBL" id="FNTI01000001">
    <property type="protein sequence ID" value="SED06482.1"/>
    <property type="molecule type" value="Genomic_DNA"/>
</dbReference>
<keyword evidence="2" id="KW-0732">Signal</keyword>
<evidence type="ECO:0000256" key="2">
    <source>
        <dbReference type="SAM" id="SignalP"/>
    </source>
</evidence>
<accession>A0A1M6Y4G0</accession>
<evidence type="ECO:0000313" key="5">
    <source>
        <dbReference type="Proteomes" id="UP000183208"/>
    </source>
</evidence>
<feature type="domain" description="SGNH hydrolase-type esterase" evidence="3">
    <location>
        <begin position="35"/>
        <end position="159"/>
    </location>
</feature>
<evidence type="ECO:0000259" key="3">
    <source>
        <dbReference type="Pfam" id="PF13472"/>
    </source>
</evidence>
<dbReference type="InterPro" id="IPR013830">
    <property type="entry name" value="SGNH_hydro"/>
</dbReference>
<protein>
    <submittedName>
        <fullName evidence="4">Acyl-CoA thioesterase-1</fullName>
    </submittedName>
</protein>
<dbReference type="PANTHER" id="PTHR30383">
    <property type="entry name" value="THIOESTERASE 1/PROTEASE 1/LYSOPHOSPHOLIPASE L1"/>
    <property type="match status" value="1"/>
</dbReference>
<dbReference type="Pfam" id="PF13472">
    <property type="entry name" value="Lipase_GDSL_2"/>
    <property type="match status" value="1"/>
</dbReference>
<dbReference type="RefSeq" id="WP_349517539.1">
    <property type="nucleotide sequence ID" value="NZ_FNTI01000001.1"/>
</dbReference>
<evidence type="ECO:0000313" key="4">
    <source>
        <dbReference type="EMBL" id="SED06482.1"/>
    </source>
</evidence>
<feature type="compositionally biased region" description="Basic and acidic residues" evidence="1">
    <location>
        <begin position="104"/>
        <end position="115"/>
    </location>
</feature>
<organism evidence="4 5">
    <name type="scientific">Bradyrhizobium lablabi</name>
    <dbReference type="NCBI Taxonomy" id="722472"/>
    <lineage>
        <taxon>Bacteria</taxon>
        <taxon>Pseudomonadati</taxon>
        <taxon>Pseudomonadota</taxon>
        <taxon>Alphaproteobacteria</taxon>
        <taxon>Hyphomicrobiales</taxon>
        <taxon>Nitrobacteraceae</taxon>
        <taxon>Bradyrhizobium</taxon>
    </lineage>
</organism>
<gene>
    <name evidence="4" type="ORF">SAMN05444171_3022</name>
</gene>
<dbReference type="PANTHER" id="PTHR30383:SF5">
    <property type="entry name" value="SGNH HYDROLASE-TYPE ESTERASE DOMAIN-CONTAINING PROTEIN"/>
    <property type="match status" value="1"/>
</dbReference>
<feature type="region of interest" description="Disordered" evidence="1">
    <location>
        <begin position="94"/>
        <end position="119"/>
    </location>
</feature>
<dbReference type="InterPro" id="IPR036514">
    <property type="entry name" value="SGNH_hydro_sf"/>
</dbReference>
<feature type="signal peptide" evidence="2">
    <location>
        <begin position="1"/>
        <end position="28"/>
    </location>
</feature>
<name>A0A1M6Y4G0_9BRAD</name>
<dbReference type="Gene3D" id="3.40.50.1110">
    <property type="entry name" value="SGNH hydrolase"/>
    <property type="match status" value="1"/>
</dbReference>
<dbReference type="SUPFAM" id="SSF52266">
    <property type="entry name" value="SGNH hydrolase"/>
    <property type="match status" value="1"/>
</dbReference>
<reference evidence="4 5" key="1">
    <citation type="submission" date="2016-10" db="EMBL/GenBank/DDBJ databases">
        <authorList>
            <person name="de Groot N.N."/>
        </authorList>
    </citation>
    <scope>NUCLEOTIDE SEQUENCE [LARGE SCALE GENOMIC DNA]</scope>
    <source>
        <strain evidence="4 5">GAS522</strain>
    </source>
</reference>
<evidence type="ECO:0000256" key="1">
    <source>
        <dbReference type="SAM" id="MobiDB-lite"/>
    </source>
</evidence>
<dbReference type="Proteomes" id="UP000183208">
    <property type="component" value="Unassembled WGS sequence"/>
</dbReference>
<dbReference type="InterPro" id="IPR051532">
    <property type="entry name" value="Ester_Hydrolysis_Enzymes"/>
</dbReference>
<dbReference type="AlphaFoldDB" id="A0A1M6Y4G0"/>
<dbReference type="GO" id="GO:0004622">
    <property type="term" value="F:phosphatidylcholine lysophospholipase activity"/>
    <property type="evidence" value="ECO:0007669"/>
    <property type="project" value="TreeGrafter"/>
</dbReference>